<keyword evidence="1" id="KW-0805">Transcription regulation</keyword>
<dbReference type="InterPro" id="IPR036390">
    <property type="entry name" value="WH_DNA-bd_sf"/>
</dbReference>
<protein>
    <recommendedName>
        <fullName evidence="4">HTH hxlR-type domain-containing protein</fullName>
    </recommendedName>
</protein>
<feature type="domain" description="HTH hxlR-type" evidence="4">
    <location>
        <begin position="11"/>
        <end position="110"/>
    </location>
</feature>
<dbReference type="Proteomes" id="UP000195043">
    <property type="component" value="Unassembled WGS sequence"/>
</dbReference>
<dbReference type="OrthoDB" id="9791143at2"/>
<evidence type="ECO:0000313" key="5">
    <source>
        <dbReference type="EMBL" id="OTN75822.1"/>
    </source>
</evidence>
<dbReference type="InterPro" id="IPR036388">
    <property type="entry name" value="WH-like_DNA-bd_sf"/>
</dbReference>
<keyword evidence="3" id="KW-0804">Transcription</keyword>
<dbReference type="Gene3D" id="1.10.10.10">
    <property type="entry name" value="Winged helix-like DNA-binding domain superfamily/Winged helix DNA-binding domain"/>
    <property type="match status" value="1"/>
</dbReference>
<evidence type="ECO:0000256" key="3">
    <source>
        <dbReference type="ARBA" id="ARBA00023163"/>
    </source>
</evidence>
<dbReference type="EMBL" id="NGKU01000001">
    <property type="protein sequence ID" value="OTN75822.1"/>
    <property type="molecule type" value="Genomic_DNA"/>
</dbReference>
<organism evidence="5 6">
    <name type="scientific">Candidatus Enterococcus testudinis</name>
    <dbReference type="NCBI Taxonomy" id="1834191"/>
    <lineage>
        <taxon>Bacteria</taxon>
        <taxon>Bacillati</taxon>
        <taxon>Bacillota</taxon>
        <taxon>Bacilli</taxon>
        <taxon>Lactobacillales</taxon>
        <taxon>Enterococcaceae</taxon>
        <taxon>Enterococcus</taxon>
    </lineage>
</organism>
<dbReference type="Pfam" id="PF01638">
    <property type="entry name" value="HxlR"/>
    <property type="match status" value="1"/>
</dbReference>
<sequence>MYHYNEKEFVHTKDLAMYVIGGKYKIALIWALLQQPVLRLSEIHRLLPAINQRMIIRQLRELERDQIITRHVYPVVPPKVDYRLTDIGLSLRPIVEQICQWGDQYWETIAASPSASTLPEEARD</sequence>
<evidence type="ECO:0000256" key="1">
    <source>
        <dbReference type="ARBA" id="ARBA00023015"/>
    </source>
</evidence>
<reference evidence="5 6" key="1">
    <citation type="submission" date="2017-05" db="EMBL/GenBank/DDBJ databases">
        <title>The Genome Sequence of Enterococcus sp. 8G7_MSG3316.</title>
        <authorList>
            <consortium name="The Broad Institute Genomics Platform"/>
            <consortium name="The Broad Institute Genomic Center for Infectious Diseases"/>
            <person name="Earl A."/>
            <person name="Manson A."/>
            <person name="Schwartman J."/>
            <person name="Gilmore M."/>
            <person name="Abouelleil A."/>
            <person name="Cao P."/>
            <person name="Chapman S."/>
            <person name="Cusick C."/>
            <person name="Shea T."/>
            <person name="Young S."/>
            <person name="Neafsey D."/>
            <person name="Nusbaum C."/>
            <person name="Birren B."/>
        </authorList>
    </citation>
    <scope>NUCLEOTIDE SEQUENCE [LARGE SCALE GENOMIC DNA]</scope>
    <source>
        <strain evidence="5 6">8G7_MSG3316</strain>
    </source>
</reference>
<evidence type="ECO:0000313" key="6">
    <source>
        <dbReference type="Proteomes" id="UP000195043"/>
    </source>
</evidence>
<dbReference type="STRING" id="1834191.A5886_000898"/>
<gene>
    <name evidence="5" type="ORF">A5886_000898</name>
</gene>
<keyword evidence="6" id="KW-1185">Reference proteome</keyword>
<dbReference type="AlphaFoldDB" id="A0A242A4E2"/>
<dbReference type="PROSITE" id="PS51118">
    <property type="entry name" value="HTH_HXLR"/>
    <property type="match status" value="1"/>
</dbReference>
<evidence type="ECO:0000259" key="4">
    <source>
        <dbReference type="PROSITE" id="PS51118"/>
    </source>
</evidence>
<name>A0A242A4E2_9ENTE</name>
<keyword evidence="2" id="KW-0238">DNA-binding</keyword>
<comment type="caution">
    <text evidence="5">The sequence shown here is derived from an EMBL/GenBank/DDBJ whole genome shotgun (WGS) entry which is preliminary data.</text>
</comment>
<accession>A0A242A4E2</accession>
<dbReference type="PANTHER" id="PTHR33204:SF29">
    <property type="entry name" value="TRANSCRIPTIONAL REGULATOR"/>
    <property type="match status" value="1"/>
</dbReference>
<dbReference type="PANTHER" id="PTHR33204">
    <property type="entry name" value="TRANSCRIPTIONAL REGULATOR, MARR FAMILY"/>
    <property type="match status" value="1"/>
</dbReference>
<dbReference type="InterPro" id="IPR002577">
    <property type="entry name" value="HTH_HxlR"/>
</dbReference>
<proteinExistence type="predicted"/>
<evidence type="ECO:0000256" key="2">
    <source>
        <dbReference type="ARBA" id="ARBA00023125"/>
    </source>
</evidence>
<dbReference type="GO" id="GO:0003677">
    <property type="term" value="F:DNA binding"/>
    <property type="evidence" value="ECO:0007669"/>
    <property type="project" value="UniProtKB-KW"/>
</dbReference>
<dbReference type="SUPFAM" id="SSF46785">
    <property type="entry name" value="Winged helix' DNA-binding domain"/>
    <property type="match status" value="1"/>
</dbReference>